<gene>
    <name evidence="2" type="ORF">EJ02DRAFT_467289</name>
</gene>
<keyword evidence="3" id="KW-1185">Reference proteome</keyword>
<evidence type="ECO:0000313" key="3">
    <source>
        <dbReference type="Proteomes" id="UP000800038"/>
    </source>
</evidence>
<dbReference type="Proteomes" id="UP000800038">
    <property type="component" value="Unassembled WGS sequence"/>
</dbReference>
<dbReference type="AlphaFoldDB" id="A0A6A5SIW2"/>
<reference evidence="2" key="1">
    <citation type="journal article" date="2020" name="Stud. Mycol.">
        <title>101 Dothideomycetes genomes: a test case for predicting lifestyles and emergence of pathogens.</title>
        <authorList>
            <person name="Haridas S."/>
            <person name="Albert R."/>
            <person name="Binder M."/>
            <person name="Bloem J."/>
            <person name="Labutti K."/>
            <person name="Salamov A."/>
            <person name="Andreopoulos B."/>
            <person name="Baker S."/>
            <person name="Barry K."/>
            <person name="Bills G."/>
            <person name="Bluhm B."/>
            <person name="Cannon C."/>
            <person name="Castanera R."/>
            <person name="Culley D."/>
            <person name="Daum C."/>
            <person name="Ezra D."/>
            <person name="Gonzalez J."/>
            <person name="Henrissat B."/>
            <person name="Kuo A."/>
            <person name="Liang C."/>
            <person name="Lipzen A."/>
            <person name="Lutzoni F."/>
            <person name="Magnuson J."/>
            <person name="Mondo S."/>
            <person name="Nolan M."/>
            <person name="Ohm R."/>
            <person name="Pangilinan J."/>
            <person name="Park H.-J."/>
            <person name="Ramirez L."/>
            <person name="Alfaro M."/>
            <person name="Sun H."/>
            <person name="Tritt A."/>
            <person name="Yoshinaga Y."/>
            <person name="Zwiers L.-H."/>
            <person name="Turgeon B."/>
            <person name="Goodwin S."/>
            <person name="Spatafora J."/>
            <person name="Crous P."/>
            <person name="Grigoriev I."/>
        </authorList>
    </citation>
    <scope>NUCLEOTIDE SEQUENCE</scope>
    <source>
        <strain evidence="2">CBS 161.51</strain>
    </source>
</reference>
<accession>A0A6A5SIW2</accession>
<keyword evidence="1" id="KW-1133">Transmembrane helix</keyword>
<keyword evidence="1" id="KW-0812">Transmembrane</keyword>
<dbReference type="PANTHER" id="PTHR35896:SF3">
    <property type="entry name" value="MAJOR FACILITATOR SUPERFAMILY TRANSPORTER"/>
    <property type="match status" value="1"/>
</dbReference>
<dbReference type="InterPro" id="IPR053008">
    <property type="entry name" value="Phomopsin_biosynth_assoc"/>
</dbReference>
<dbReference type="EMBL" id="ML976061">
    <property type="protein sequence ID" value="KAF1940551.1"/>
    <property type="molecule type" value="Genomic_DNA"/>
</dbReference>
<dbReference type="PANTHER" id="PTHR35896">
    <property type="entry name" value="IG-LIKE DOMAIN-CONTAINING PROTEIN"/>
    <property type="match status" value="1"/>
</dbReference>
<organism evidence="2 3">
    <name type="scientific">Clathrospora elynae</name>
    <dbReference type="NCBI Taxonomy" id="706981"/>
    <lineage>
        <taxon>Eukaryota</taxon>
        <taxon>Fungi</taxon>
        <taxon>Dikarya</taxon>
        <taxon>Ascomycota</taxon>
        <taxon>Pezizomycotina</taxon>
        <taxon>Dothideomycetes</taxon>
        <taxon>Pleosporomycetidae</taxon>
        <taxon>Pleosporales</taxon>
        <taxon>Diademaceae</taxon>
        <taxon>Clathrospora</taxon>
    </lineage>
</organism>
<protein>
    <submittedName>
        <fullName evidence="2">Uncharacterized protein</fullName>
    </submittedName>
</protein>
<evidence type="ECO:0000256" key="1">
    <source>
        <dbReference type="SAM" id="Phobius"/>
    </source>
</evidence>
<keyword evidence="1" id="KW-0472">Membrane</keyword>
<name>A0A6A5SIW2_9PLEO</name>
<evidence type="ECO:0000313" key="2">
    <source>
        <dbReference type="EMBL" id="KAF1940551.1"/>
    </source>
</evidence>
<sequence>MIPWISHIPLPNQSTLCEEEKFKDYSDVDSEDTKSLIHHPTQSRFLRPAIIILYIIVIIVPVIYFTVAQQKNVASHPKYDQCGTTAAEARDRGCVFETTGFTWLPKECHDRVTEEEFISYIIANDLNLSMSGLL</sequence>
<dbReference type="OrthoDB" id="3501153at2759"/>
<feature type="transmembrane region" description="Helical" evidence="1">
    <location>
        <begin position="45"/>
        <end position="67"/>
    </location>
</feature>
<proteinExistence type="predicted"/>